<feature type="transmembrane region" description="Helical" evidence="1">
    <location>
        <begin position="704"/>
        <end position="722"/>
    </location>
</feature>
<dbReference type="EMBL" id="JABAFX010000004">
    <property type="protein sequence ID" value="NME56347.1"/>
    <property type="molecule type" value="Genomic_DNA"/>
</dbReference>
<gene>
    <name evidence="2" type="ORF">HF855_02635</name>
</gene>
<evidence type="ECO:0000313" key="2">
    <source>
        <dbReference type="EMBL" id="NME56347.1"/>
    </source>
</evidence>
<keyword evidence="1" id="KW-0472">Membrane</keyword>
<feature type="transmembrane region" description="Helical" evidence="1">
    <location>
        <begin position="533"/>
        <end position="551"/>
    </location>
</feature>
<evidence type="ECO:0000313" key="3">
    <source>
        <dbReference type="Proteomes" id="UP000580130"/>
    </source>
</evidence>
<feature type="transmembrane region" description="Helical" evidence="1">
    <location>
        <begin position="267"/>
        <end position="283"/>
    </location>
</feature>
<keyword evidence="1" id="KW-0812">Transmembrane</keyword>
<accession>A0A848CN06</accession>
<feature type="transmembrane region" description="Helical" evidence="1">
    <location>
        <begin position="583"/>
        <end position="606"/>
    </location>
</feature>
<reference evidence="2 3" key="1">
    <citation type="submission" date="2020-04" db="EMBL/GenBank/DDBJ databases">
        <authorList>
            <person name="Hitch T.C.A."/>
            <person name="Wylensek D."/>
            <person name="Clavel T."/>
        </authorList>
    </citation>
    <scope>NUCLEOTIDE SEQUENCE [LARGE SCALE GENOMIC DNA]</scope>
    <source>
        <strain evidence="2 3">BSM-383-APC-5F</strain>
    </source>
</reference>
<evidence type="ECO:0000256" key="1">
    <source>
        <dbReference type="SAM" id="Phobius"/>
    </source>
</evidence>
<feature type="transmembrane region" description="Helical" evidence="1">
    <location>
        <begin position="557"/>
        <end position="576"/>
    </location>
</feature>
<feature type="transmembrane region" description="Helical" evidence="1">
    <location>
        <begin position="295"/>
        <end position="314"/>
    </location>
</feature>
<dbReference type="Proteomes" id="UP000580130">
    <property type="component" value="Unassembled WGS sequence"/>
</dbReference>
<feature type="transmembrane region" description="Helical" evidence="1">
    <location>
        <begin position="12"/>
        <end position="30"/>
    </location>
</feature>
<feature type="transmembrane region" description="Helical" evidence="1">
    <location>
        <begin position="762"/>
        <end position="783"/>
    </location>
</feature>
<feature type="transmembrane region" description="Helical" evidence="1">
    <location>
        <begin position="416"/>
        <end position="436"/>
    </location>
</feature>
<feature type="transmembrane region" description="Helical" evidence="1">
    <location>
        <begin position="495"/>
        <end position="521"/>
    </location>
</feature>
<protein>
    <submittedName>
        <fullName evidence="2">DUF2142 domain-containing protein</fullName>
    </submittedName>
</protein>
<dbReference type="InterPro" id="IPR018674">
    <property type="entry name" value="DUF2142_membrane"/>
</dbReference>
<sequence>MKRCINKKIHCVFFSIIVGLTIFMFLLVSGKIQYGFVDEKYADTDVFSSFDNRELNIEQKDIIEQEITLPQGTLKSFSLKYHKDLFEPGLEIEIELCDEKSGKVLRKWVENGRDIEEDGFREYSISTQIAKKINKAELKIKANKNTNVLYCSQTDSLNGERFYINGEEQQGDLIIRLVQNKYVVNTLFFGAAICVFVMILCYLIIYYKLYRKILKAIKKIVCEIQKLDKVTMLKEILSMIAIFLLSFLIEKMISHYNVNTINDFNEYRLLFFVAFIMFIYLFVKMKAYIVQRPECVFITLLFIVGALYVIIMPAEAEISWDEAIHYWRAVGVSHALTGKTNIADSWVYWHSGIGYMLPNSIENLRIGQSSVQALYDSGKMVAANTDILGQMKVVAYLPSAIGLIIGRVLHLPHMIIFHLGAAMNMLLYIILVYYSVKRLKSGKMICITVASVLNCVFLASVYSSDSWITGFCMLGTTYFIGVMQEEGTLCKKDMLIMLGAYSLAFMPKAIYFPLFLIFMLLPREKFETKRQYVLFRVTLLALCATFCLEMVVSFKWFAIIFLTLWIFIYYGYRLIMKLKKKQLIYLIVFAVIVGGIIGYFVIAYLLPKMLGTGDLRGGSEVNSAGQVQFVMMHPIQYTKILTKFILGKYLSFQNDLQMVFNTFGYLGQSFFGTISFIFLWFVAFTDKRKYDSWVIYNRVKMCMIVLQTVIMLLIATALYISFTPVGYESVNGCQARYLLPLYPGFFLMIGTNKMRNEISEKIYNGGIIVVNILILLLSAWQVVVKCYY</sequence>
<proteinExistence type="predicted"/>
<feature type="transmembrane region" description="Helical" evidence="1">
    <location>
        <begin position="734"/>
        <end position="750"/>
    </location>
</feature>
<comment type="caution">
    <text evidence="2">The sequence shown here is derived from an EMBL/GenBank/DDBJ whole genome shotgun (WGS) entry which is preliminary data.</text>
</comment>
<organism evidence="2 3">
    <name type="scientific">Dorea formicigenerans</name>
    <dbReference type="NCBI Taxonomy" id="39486"/>
    <lineage>
        <taxon>Bacteria</taxon>
        <taxon>Bacillati</taxon>
        <taxon>Bacillota</taxon>
        <taxon>Clostridia</taxon>
        <taxon>Lachnospirales</taxon>
        <taxon>Lachnospiraceae</taxon>
        <taxon>Dorea</taxon>
    </lineage>
</organism>
<name>A0A848CN06_9FIRM</name>
<keyword evidence="1" id="KW-1133">Transmembrane helix</keyword>
<dbReference type="Pfam" id="PF09913">
    <property type="entry name" value="DUF2142"/>
    <property type="match status" value="1"/>
</dbReference>
<dbReference type="RefSeq" id="WP_168933118.1">
    <property type="nucleotide sequence ID" value="NZ_JABAFX010000004.1"/>
</dbReference>
<feature type="transmembrane region" description="Helical" evidence="1">
    <location>
        <begin position="663"/>
        <end position="683"/>
    </location>
</feature>
<feature type="transmembrane region" description="Helical" evidence="1">
    <location>
        <begin position="236"/>
        <end position="255"/>
    </location>
</feature>
<feature type="transmembrane region" description="Helical" evidence="1">
    <location>
        <begin position="187"/>
        <end position="209"/>
    </location>
</feature>
<dbReference type="AlphaFoldDB" id="A0A848CN06"/>